<dbReference type="AlphaFoldDB" id="A0A0A9AQ42"/>
<reference evidence="1" key="1">
    <citation type="submission" date="2014-09" db="EMBL/GenBank/DDBJ databases">
        <authorList>
            <person name="Magalhaes I.L.F."/>
            <person name="Oliveira U."/>
            <person name="Santos F.R."/>
            <person name="Vidigal T.H.D.A."/>
            <person name="Brescovit A.D."/>
            <person name="Santos A.J."/>
        </authorList>
    </citation>
    <scope>NUCLEOTIDE SEQUENCE</scope>
    <source>
        <tissue evidence="1">Shoot tissue taken approximately 20 cm above the soil surface</tissue>
    </source>
</reference>
<protein>
    <submittedName>
        <fullName evidence="1">Uncharacterized protein</fullName>
    </submittedName>
</protein>
<dbReference type="EMBL" id="GBRH01245897">
    <property type="protein sequence ID" value="JAD51998.1"/>
    <property type="molecule type" value="Transcribed_RNA"/>
</dbReference>
<reference evidence="1" key="2">
    <citation type="journal article" date="2015" name="Data Brief">
        <title>Shoot transcriptome of the giant reed, Arundo donax.</title>
        <authorList>
            <person name="Barrero R.A."/>
            <person name="Guerrero F.D."/>
            <person name="Moolhuijzen P."/>
            <person name="Goolsby J.A."/>
            <person name="Tidwell J."/>
            <person name="Bellgard S.E."/>
            <person name="Bellgard M.I."/>
        </authorList>
    </citation>
    <scope>NUCLEOTIDE SEQUENCE</scope>
    <source>
        <tissue evidence="1">Shoot tissue taken approximately 20 cm above the soil surface</tissue>
    </source>
</reference>
<accession>A0A0A9AQ42</accession>
<proteinExistence type="predicted"/>
<organism evidence="1">
    <name type="scientific">Arundo donax</name>
    <name type="common">Giant reed</name>
    <name type="synonym">Donax arundinaceus</name>
    <dbReference type="NCBI Taxonomy" id="35708"/>
    <lineage>
        <taxon>Eukaryota</taxon>
        <taxon>Viridiplantae</taxon>
        <taxon>Streptophyta</taxon>
        <taxon>Embryophyta</taxon>
        <taxon>Tracheophyta</taxon>
        <taxon>Spermatophyta</taxon>
        <taxon>Magnoliopsida</taxon>
        <taxon>Liliopsida</taxon>
        <taxon>Poales</taxon>
        <taxon>Poaceae</taxon>
        <taxon>PACMAD clade</taxon>
        <taxon>Arundinoideae</taxon>
        <taxon>Arundineae</taxon>
        <taxon>Arundo</taxon>
    </lineage>
</organism>
<evidence type="ECO:0000313" key="1">
    <source>
        <dbReference type="EMBL" id="JAD51998.1"/>
    </source>
</evidence>
<name>A0A0A9AQ42_ARUDO</name>
<sequence length="35" mass="4288">MSWIRENHIPYGHRFLDCELYCSNRNIFSVAWCIL</sequence>